<dbReference type="Pfam" id="PF19271">
    <property type="entry name" value="Nis1"/>
    <property type="match status" value="1"/>
</dbReference>
<evidence type="ECO:0000313" key="2">
    <source>
        <dbReference type="Proteomes" id="UP001446871"/>
    </source>
</evidence>
<reference evidence="1 2" key="1">
    <citation type="submission" date="2023-01" db="EMBL/GenBank/DDBJ databases">
        <title>Analysis of 21 Apiospora genomes using comparative genomics revels a genus with tremendous synthesis potential of carbohydrate active enzymes and secondary metabolites.</title>
        <authorList>
            <person name="Sorensen T."/>
        </authorList>
    </citation>
    <scope>NUCLEOTIDE SEQUENCE [LARGE SCALE GENOMIC DNA]</scope>
    <source>
        <strain evidence="1 2">CBS 83171</strain>
    </source>
</reference>
<name>A0ABR1VN10_9PEZI</name>
<sequence length="143" mass="14749">MTQVPGSAMLTSNIPLPRRPALRLRLHLRHGGPPASAVAGSTIQAKLLTSSYVQNFVDYSVIFGISAAGGGSCAPQICIGSQIAYKNFYPEQVPLGNFTIDVTIPKNTPAGDSVLTAAIPFLVGASGVTQVHAFNATIAVTAA</sequence>
<proteinExistence type="predicted"/>
<dbReference type="Proteomes" id="UP001446871">
    <property type="component" value="Unassembled WGS sequence"/>
</dbReference>
<dbReference type="InterPro" id="IPR045469">
    <property type="entry name" value="Nis1"/>
</dbReference>
<accession>A0ABR1VN10</accession>
<gene>
    <name evidence="1" type="ORF">PG996_005977</name>
</gene>
<keyword evidence="2" id="KW-1185">Reference proteome</keyword>
<comment type="caution">
    <text evidence="1">The sequence shown here is derived from an EMBL/GenBank/DDBJ whole genome shotgun (WGS) entry which is preliminary data.</text>
</comment>
<protein>
    <submittedName>
        <fullName evidence="1">Uncharacterized protein</fullName>
    </submittedName>
</protein>
<evidence type="ECO:0000313" key="1">
    <source>
        <dbReference type="EMBL" id="KAK8072629.1"/>
    </source>
</evidence>
<organism evidence="1 2">
    <name type="scientific">Apiospora saccharicola</name>
    <dbReference type="NCBI Taxonomy" id="335842"/>
    <lineage>
        <taxon>Eukaryota</taxon>
        <taxon>Fungi</taxon>
        <taxon>Dikarya</taxon>
        <taxon>Ascomycota</taxon>
        <taxon>Pezizomycotina</taxon>
        <taxon>Sordariomycetes</taxon>
        <taxon>Xylariomycetidae</taxon>
        <taxon>Amphisphaeriales</taxon>
        <taxon>Apiosporaceae</taxon>
        <taxon>Apiospora</taxon>
    </lineage>
</organism>
<dbReference type="EMBL" id="JAQQWM010000003">
    <property type="protein sequence ID" value="KAK8072629.1"/>
    <property type="molecule type" value="Genomic_DNA"/>
</dbReference>